<reference evidence="3" key="1">
    <citation type="submission" date="2016-11" db="EMBL/GenBank/DDBJ databases">
        <authorList>
            <person name="Varghese N."/>
            <person name="Submissions S."/>
        </authorList>
    </citation>
    <scope>NUCLEOTIDE SEQUENCE [LARGE SCALE GENOMIC DNA]</scope>
    <source>
        <strain evidence="3">DSM 26898</strain>
    </source>
</reference>
<protein>
    <recommendedName>
        <fullName evidence="1">GIY-YIG domain-containing protein</fullName>
    </recommendedName>
</protein>
<proteinExistence type="predicted"/>
<dbReference type="PROSITE" id="PS50164">
    <property type="entry name" value="GIY_YIG"/>
    <property type="match status" value="1"/>
</dbReference>
<keyword evidence="3" id="KW-1185">Reference proteome</keyword>
<dbReference type="SUPFAM" id="SSF82771">
    <property type="entry name" value="GIY-YIG endonuclease"/>
    <property type="match status" value="1"/>
</dbReference>
<dbReference type="STRING" id="1302685.SAMN05444408_102150"/>
<accession>A0A1M4UK43</accession>
<dbReference type="EMBL" id="FQVO01000002">
    <property type="protein sequence ID" value="SHE56933.1"/>
    <property type="molecule type" value="Genomic_DNA"/>
</dbReference>
<dbReference type="Proteomes" id="UP000184236">
    <property type="component" value="Unassembled WGS sequence"/>
</dbReference>
<dbReference type="AlphaFoldDB" id="A0A1M4UK43"/>
<dbReference type="InterPro" id="IPR035901">
    <property type="entry name" value="GIY-YIG_endonuc_sf"/>
</dbReference>
<sequence length="88" mass="10469">MFRCSQNEMTILRFCSSRIVMLKASRHNHNTDDKKTMFELNEGIYKFYVYILTNKSRIVLYTGVIGNLHQRLFQHVHKVNPDSFTSRV</sequence>
<dbReference type="InterPro" id="IPR000305">
    <property type="entry name" value="GIY-YIG_endonuc"/>
</dbReference>
<feature type="domain" description="GIY-YIG" evidence="1">
    <location>
        <begin position="45"/>
        <end position="88"/>
    </location>
</feature>
<organism evidence="2 3">
    <name type="scientific">Chryseobacterium takakiae</name>
    <dbReference type="NCBI Taxonomy" id="1302685"/>
    <lineage>
        <taxon>Bacteria</taxon>
        <taxon>Pseudomonadati</taxon>
        <taxon>Bacteroidota</taxon>
        <taxon>Flavobacteriia</taxon>
        <taxon>Flavobacteriales</taxon>
        <taxon>Weeksellaceae</taxon>
        <taxon>Chryseobacterium group</taxon>
        <taxon>Chryseobacterium</taxon>
    </lineage>
</organism>
<evidence type="ECO:0000259" key="1">
    <source>
        <dbReference type="PROSITE" id="PS50164"/>
    </source>
</evidence>
<evidence type="ECO:0000313" key="2">
    <source>
        <dbReference type="EMBL" id="SHE56933.1"/>
    </source>
</evidence>
<gene>
    <name evidence="2" type="ORF">SAMN05444408_102150</name>
</gene>
<evidence type="ECO:0000313" key="3">
    <source>
        <dbReference type="Proteomes" id="UP000184236"/>
    </source>
</evidence>
<name>A0A1M4UK43_9FLAO</name>
<dbReference type="Gene3D" id="3.40.1440.10">
    <property type="entry name" value="GIY-YIG endonuclease"/>
    <property type="match status" value="1"/>
</dbReference>